<evidence type="ECO:0000256" key="1">
    <source>
        <dbReference type="SAM" id="MobiDB-lite"/>
    </source>
</evidence>
<dbReference type="Proteomes" id="UP000031977">
    <property type="component" value="Unassembled WGS sequence"/>
</dbReference>
<evidence type="ECO:0000313" key="3">
    <source>
        <dbReference type="Proteomes" id="UP000031977"/>
    </source>
</evidence>
<feature type="compositionally biased region" description="Basic and acidic residues" evidence="1">
    <location>
        <begin position="139"/>
        <end position="152"/>
    </location>
</feature>
<name>A0A0C3DDB7_9VIBR</name>
<dbReference type="OrthoDB" id="9831527at2"/>
<evidence type="ECO:0000313" key="2">
    <source>
        <dbReference type="EMBL" id="KIN09354.1"/>
    </source>
</evidence>
<accession>A0A0C3DDB7</accession>
<dbReference type="RefSeq" id="WP_041157086.1">
    <property type="nucleotide sequence ID" value="NZ_CBCRVP010000018.1"/>
</dbReference>
<organism evidence="2 3">
    <name type="scientific">Vibrio mytili</name>
    <dbReference type="NCBI Taxonomy" id="50718"/>
    <lineage>
        <taxon>Bacteria</taxon>
        <taxon>Pseudomonadati</taxon>
        <taxon>Pseudomonadota</taxon>
        <taxon>Gammaproteobacteria</taxon>
        <taxon>Vibrionales</taxon>
        <taxon>Vibrionaceae</taxon>
        <taxon>Vibrio</taxon>
    </lineage>
</organism>
<sequence>MEQFKCSGCDELFSCNTERNHHQLNCKKYFLKIEPSFRAQLSKKKRRARASVQGTYEWALRQPLPKNSKKFRLATDSKYIQSDLEEMVLQLEREIALTQLVSEKNLNRQIVVSHVLKQKILEASEIMADTDLQKKVEAEHKKLKEQRKRDRSQGSALGGDFETKFSLFVPGGAPGLGKRS</sequence>
<protein>
    <submittedName>
        <fullName evidence="2">Uncharacterized protein</fullName>
    </submittedName>
</protein>
<reference evidence="2 3" key="1">
    <citation type="submission" date="2015-01" db="EMBL/GenBank/DDBJ databases">
        <title>Draft genome of Vibrio mytili type strain CAIM 528.</title>
        <authorList>
            <person name="Gonzalez-Castillo A."/>
            <person name="Gomez-Gil B."/>
            <person name="Enciso-Ibarra J."/>
        </authorList>
    </citation>
    <scope>NUCLEOTIDE SEQUENCE [LARGE SCALE GENOMIC DNA]</scope>
    <source>
        <strain evidence="2 3">CAIM 528</strain>
    </source>
</reference>
<keyword evidence="3" id="KW-1185">Reference proteome</keyword>
<feature type="region of interest" description="Disordered" evidence="1">
    <location>
        <begin position="139"/>
        <end position="159"/>
    </location>
</feature>
<dbReference type="STRING" id="50718.SU60_20115"/>
<dbReference type="AlphaFoldDB" id="A0A0C3DDB7"/>
<proteinExistence type="predicted"/>
<dbReference type="EMBL" id="JXOK01000082">
    <property type="protein sequence ID" value="KIN09354.1"/>
    <property type="molecule type" value="Genomic_DNA"/>
</dbReference>
<comment type="caution">
    <text evidence="2">The sequence shown here is derived from an EMBL/GenBank/DDBJ whole genome shotgun (WGS) entry which is preliminary data.</text>
</comment>
<gene>
    <name evidence="2" type="ORF">SU60_20115</name>
</gene>